<evidence type="ECO:0000256" key="1">
    <source>
        <dbReference type="ARBA" id="ARBA00004442"/>
    </source>
</evidence>
<evidence type="ECO:0000256" key="2">
    <source>
        <dbReference type="ARBA" id="ARBA00023136"/>
    </source>
</evidence>
<sequence>MRFSPALLSTLALAAAAGLSLIGASFAAQVVEDRAVRAVDGALDTANVTWARASADGLTVTLAGTAPTEAARFRALTVAGGVVDPSRIVDTLEVAAAAVIPAPTLSVEILRNRDGISVIGLIPVATGREAILDPLIRVANGVRVSDMVEATQQPVPQGWAEAVGFGVKAAELLPRSKISIAAGRVAVTAVADSPEQKQRLERELRAQMPRSVPVTLDISAPRPVITPFTLRFVLDGQNPHFDACAAPDEAALGQIIAAAREAGVKDPIDCQVGLGAPSQDWGQAAARSIAALTALGGGTVTLADADITLEAAEGTDAQTFEEVVSNLDASLPSLFSLHANRPVAPVQEAATAESGPPEFTATLGAEGGVTLRGRFLDERQRAAVESYARARFGAGAVNVATRLDDRLPQGWALRVLAGLEALGELNRGELLVTQDRIAVRGVTGDKSARGNITRTLSSRLGRAAYTVDVSYDERLDPQAALPTPQECVRTINAILDSHKITFAPGSATINADARQTLDKVAEAMIPCIDVKMEIGGHTDSQGRDEMNLQLSQARAEAVLEALLARRVPISNLTARGYGETRPIADNGKEEGREANRRIAFTLIIGSADQPALPEPVPAPTARPEAVTDAARAAEAAAPPADETEGAMDDDASEEGEPMDAIDGDEEPSPATEAPDTN</sequence>
<feature type="compositionally biased region" description="Acidic residues" evidence="5">
    <location>
        <begin position="641"/>
        <end position="667"/>
    </location>
</feature>
<keyword evidence="6" id="KW-0732">Signal</keyword>
<dbReference type="PRINTS" id="PR01021">
    <property type="entry name" value="OMPADOMAIN"/>
</dbReference>
<dbReference type="Proteomes" id="UP000196640">
    <property type="component" value="Unassembled WGS sequence"/>
</dbReference>
<comment type="caution">
    <text evidence="8">The sequence shown here is derived from an EMBL/GenBank/DDBJ whole genome shotgun (WGS) entry which is preliminary data.</text>
</comment>
<evidence type="ECO:0000256" key="4">
    <source>
        <dbReference type="PROSITE-ProRule" id="PRU00473"/>
    </source>
</evidence>
<evidence type="ECO:0000256" key="5">
    <source>
        <dbReference type="SAM" id="MobiDB-lite"/>
    </source>
</evidence>
<dbReference type="OrthoDB" id="5525824at2"/>
<proteinExistence type="predicted"/>
<dbReference type="InterPro" id="IPR036737">
    <property type="entry name" value="OmpA-like_sf"/>
</dbReference>
<dbReference type="EMBL" id="NIPX01000029">
    <property type="protein sequence ID" value="OWJ82108.1"/>
    <property type="molecule type" value="Genomic_DNA"/>
</dbReference>
<evidence type="ECO:0000313" key="8">
    <source>
        <dbReference type="EMBL" id="OWJ82108.1"/>
    </source>
</evidence>
<keyword evidence="3" id="KW-0998">Cell outer membrane</keyword>
<evidence type="ECO:0000256" key="6">
    <source>
        <dbReference type="SAM" id="SignalP"/>
    </source>
</evidence>
<dbReference type="RefSeq" id="WP_088233881.1">
    <property type="nucleotide sequence ID" value="NZ_CALUEG010000050.1"/>
</dbReference>
<protein>
    <recommendedName>
        <fullName evidence="7">OmpA-like domain-containing protein</fullName>
    </recommendedName>
</protein>
<dbReference type="InterPro" id="IPR006665">
    <property type="entry name" value="OmpA-like"/>
</dbReference>
<accession>A0A212AKT2</accession>
<evidence type="ECO:0000256" key="3">
    <source>
        <dbReference type="ARBA" id="ARBA00023237"/>
    </source>
</evidence>
<feature type="domain" description="OmpA-like" evidence="7">
    <location>
        <begin position="489"/>
        <end position="606"/>
    </location>
</feature>
<feature type="region of interest" description="Disordered" evidence="5">
    <location>
        <begin position="609"/>
        <end position="677"/>
    </location>
</feature>
<reference evidence="8 9" key="1">
    <citation type="submission" date="2016-11" db="EMBL/GenBank/DDBJ databases">
        <title>Comparison of Traditional DNA-DNA Hybridization with In Silico Genomic Analysis.</title>
        <authorList>
            <person name="Nicholson A.C."/>
            <person name="Sammons S."/>
            <person name="Humrighouse B.W."/>
            <person name="Graziano J."/>
            <person name="Lasker B."/>
            <person name="Whitney A.M."/>
            <person name="Mcquiston J.R."/>
        </authorList>
    </citation>
    <scope>NUCLEOTIDE SEQUENCE [LARGE SCALE GENOMIC DNA]</scope>
    <source>
        <strain evidence="8 9">H2381</strain>
    </source>
</reference>
<evidence type="ECO:0000313" key="9">
    <source>
        <dbReference type="Proteomes" id="UP000196640"/>
    </source>
</evidence>
<dbReference type="SUPFAM" id="SSF103088">
    <property type="entry name" value="OmpA-like"/>
    <property type="match status" value="1"/>
</dbReference>
<comment type="subcellular location">
    <subcellularLocation>
        <location evidence="1">Cell outer membrane</location>
    </subcellularLocation>
</comment>
<dbReference type="InterPro" id="IPR006664">
    <property type="entry name" value="OMP_bac"/>
</dbReference>
<dbReference type="PANTHER" id="PTHR30329:SF21">
    <property type="entry name" value="LIPOPROTEIN YIAD-RELATED"/>
    <property type="match status" value="1"/>
</dbReference>
<keyword evidence="2 4" id="KW-0472">Membrane</keyword>
<name>A0A212AKT2_9RHOB</name>
<gene>
    <name evidence="8" type="ORF">CDV52_15590</name>
</gene>
<dbReference type="CDD" id="cd07185">
    <property type="entry name" value="OmpA_C-like"/>
    <property type="match status" value="1"/>
</dbReference>
<dbReference type="InterPro" id="IPR050330">
    <property type="entry name" value="Bact_OuterMem_StrucFunc"/>
</dbReference>
<dbReference type="Gene3D" id="3.40.1520.20">
    <property type="match status" value="3"/>
</dbReference>
<dbReference type="PROSITE" id="PS51123">
    <property type="entry name" value="OMPA_2"/>
    <property type="match status" value="1"/>
</dbReference>
<dbReference type="STRING" id="366616.CG51_07260"/>
<organism evidence="8 9">
    <name type="scientific">Haematobacter missouriensis</name>
    <dbReference type="NCBI Taxonomy" id="366616"/>
    <lineage>
        <taxon>Bacteria</taxon>
        <taxon>Pseudomonadati</taxon>
        <taxon>Pseudomonadota</taxon>
        <taxon>Alphaproteobacteria</taxon>
        <taxon>Rhodobacterales</taxon>
        <taxon>Paracoccaceae</taxon>
        <taxon>Haematobacter</taxon>
    </lineage>
</organism>
<feature type="signal peptide" evidence="6">
    <location>
        <begin position="1"/>
        <end position="27"/>
    </location>
</feature>
<dbReference type="PANTHER" id="PTHR30329">
    <property type="entry name" value="STATOR ELEMENT OF FLAGELLAR MOTOR COMPLEX"/>
    <property type="match status" value="1"/>
</dbReference>
<evidence type="ECO:0000259" key="7">
    <source>
        <dbReference type="PROSITE" id="PS51123"/>
    </source>
</evidence>
<dbReference type="Gene3D" id="3.30.1330.60">
    <property type="entry name" value="OmpA-like domain"/>
    <property type="match status" value="1"/>
</dbReference>
<feature type="compositionally biased region" description="Low complexity" evidence="5">
    <location>
        <begin position="621"/>
        <end position="640"/>
    </location>
</feature>
<dbReference type="Pfam" id="PF00691">
    <property type="entry name" value="OmpA"/>
    <property type="match status" value="1"/>
</dbReference>
<dbReference type="AlphaFoldDB" id="A0A212AKT2"/>
<dbReference type="GO" id="GO:0009279">
    <property type="term" value="C:cell outer membrane"/>
    <property type="evidence" value="ECO:0007669"/>
    <property type="project" value="UniProtKB-SubCell"/>
</dbReference>
<feature type="chain" id="PRO_5013143503" description="OmpA-like domain-containing protein" evidence="6">
    <location>
        <begin position="28"/>
        <end position="677"/>
    </location>
</feature>